<dbReference type="PANTHER" id="PTHR33933:SF3">
    <property type="entry name" value="PROTEIN ADENYLYLTRANSFERASE MJ0604-RELATED"/>
    <property type="match status" value="1"/>
</dbReference>
<name>A0A2V2MRH3_9EURY</name>
<dbReference type="GeneID" id="97608242"/>
<dbReference type="OrthoDB" id="9287at2157"/>
<dbReference type="Pfam" id="PF18765">
    <property type="entry name" value="Polbeta"/>
    <property type="match status" value="1"/>
</dbReference>
<reference evidence="2 3" key="1">
    <citation type="submission" date="2018-05" db="EMBL/GenBank/DDBJ databases">
        <title>Draft genome of Methanospirillum stamsii Pt1.</title>
        <authorList>
            <person name="Dueholm M.S."/>
            <person name="Nielsen P.H."/>
            <person name="Bakmann L.F."/>
            <person name="Otzen D.E."/>
        </authorList>
    </citation>
    <scope>NUCLEOTIDE SEQUENCE [LARGE SCALE GENOMIC DNA]</scope>
    <source>
        <strain evidence="2 3">Pt1</strain>
    </source>
</reference>
<dbReference type="InterPro" id="IPR043519">
    <property type="entry name" value="NT_sf"/>
</dbReference>
<dbReference type="CDD" id="cd05403">
    <property type="entry name" value="NT_KNTase_like"/>
    <property type="match status" value="1"/>
</dbReference>
<dbReference type="Gene3D" id="3.30.460.10">
    <property type="entry name" value="Beta Polymerase, domain 2"/>
    <property type="match status" value="1"/>
</dbReference>
<dbReference type="EMBL" id="QGMZ01000039">
    <property type="protein sequence ID" value="PWR70834.1"/>
    <property type="molecule type" value="Genomic_DNA"/>
</dbReference>
<keyword evidence="3" id="KW-1185">Reference proteome</keyword>
<dbReference type="AlphaFoldDB" id="A0A2V2MRH3"/>
<sequence length="111" mass="12570">MKPIPVSHEILADIIRDVFSSHETSIDSIILFGSRVSGNTRADSDWDFLIVTTNRINHSLKRKITSEIRKKFIFAYDIDVDLVVVPKEDMISGKTDTGRISYYALRDGIAI</sequence>
<dbReference type="InterPro" id="IPR052548">
    <property type="entry name" value="Type_VII_TA_antitoxin"/>
</dbReference>
<dbReference type="Proteomes" id="UP000245934">
    <property type="component" value="Unassembled WGS sequence"/>
</dbReference>
<protein>
    <recommendedName>
        <fullName evidence="1">Polymerase beta nucleotidyltransferase domain-containing protein</fullName>
    </recommendedName>
</protein>
<gene>
    <name evidence="2" type="ORF">DLD82_15215</name>
</gene>
<dbReference type="RefSeq" id="WP_109941968.1">
    <property type="nucleotide sequence ID" value="NZ_CP176366.1"/>
</dbReference>
<evidence type="ECO:0000313" key="2">
    <source>
        <dbReference type="EMBL" id="PWR70834.1"/>
    </source>
</evidence>
<comment type="caution">
    <text evidence="2">The sequence shown here is derived from an EMBL/GenBank/DDBJ whole genome shotgun (WGS) entry which is preliminary data.</text>
</comment>
<dbReference type="SUPFAM" id="SSF81301">
    <property type="entry name" value="Nucleotidyltransferase"/>
    <property type="match status" value="1"/>
</dbReference>
<proteinExistence type="predicted"/>
<accession>A0A2V2MRH3</accession>
<evidence type="ECO:0000259" key="1">
    <source>
        <dbReference type="Pfam" id="PF18765"/>
    </source>
</evidence>
<organism evidence="2 3">
    <name type="scientific">Methanospirillum stamsii</name>
    <dbReference type="NCBI Taxonomy" id="1277351"/>
    <lineage>
        <taxon>Archaea</taxon>
        <taxon>Methanobacteriati</taxon>
        <taxon>Methanobacteriota</taxon>
        <taxon>Stenosarchaea group</taxon>
        <taxon>Methanomicrobia</taxon>
        <taxon>Methanomicrobiales</taxon>
        <taxon>Methanospirillaceae</taxon>
        <taxon>Methanospirillum</taxon>
    </lineage>
</organism>
<evidence type="ECO:0000313" key="3">
    <source>
        <dbReference type="Proteomes" id="UP000245934"/>
    </source>
</evidence>
<dbReference type="InterPro" id="IPR041633">
    <property type="entry name" value="Polbeta"/>
</dbReference>
<dbReference type="PANTHER" id="PTHR33933">
    <property type="entry name" value="NUCLEOTIDYLTRANSFERASE"/>
    <property type="match status" value="1"/>
</dbReference>
<feature type="domain" description="Polymerase beta nucleotidyltransferase" evidence="1">
    <location>
        <begin position="15"/>
        <end position="84"/>
    </location>
</feature>